<keyword evidence="10" id="KW-0812">Transmembrane</keyword>
<keyword evidence="10" id="KW-0472">Membrane</keyword>
<dbReference type="PRINTS" id="PR00385">
    <property type="entry name" value="P450"/>
</dbReference>
<keyword evidence="3 9" id="KW-0479">Metal-binding</keyword>
<keyword evidence="4" id="KW-0560">Oxidoreductase</keyword>
<dbReference type="OrthoDB" id="1055148at2759"/>
<keyword evidence="5 9" id="KW-0408">Iron</keyword>
<dbReference type="SUPFAM" id="SSF48264">
    <property type="entry name" value="Cytochrome P450"/>
    <property type="match status" value="1"/>
</dbReference>
<protein>
    <submittedName>
        <fullName evidence="11">Cytochrome P450 phenylacetate 2-hydroxylase</fullName>
    </submittedName>
</protein>
<comment type="similarity">
    <text evidence="1">Belongs to the cytochrome P450 family.</text>
</comment>
<dbReference type="GO" id="GO:0016705">
    <property type="term" value="F:oxidoreductase activity, acting on paired donors, with incorporation or reduction of molecular oxygen"/>
    <property type="evidence" value="ECO:0007669"/>
    <property type="project" value="InterPro"/>
</dbReference>
<dbReference type="Proteomes" id="UP000068243">
    <property type="component" value="Unassembled WGS sequence"/>
</dbReference>
<evidence type="ECO:0000256" key="9">
    <source>
        <dbReference type="PIRSR" id="PIRSR602401-1"/>
    </source>
</evidence>
<dbReference type="VEuPathDB" id="FungiDB:ATCC64974_72240"/>
<dbReference type="PRINTS" id="PR00463">
    <property type="entry name" value="EP450I"/>
</dbReference>
<dbReference type="VEuPathDB" id="FungiDB:An16g01030"/>
<comment type="caution">
    <text evidence="11">The sequence shown here is derived from an EMBL/GenBank/DDBJ whole genome shotgun (WGS) entry which is preliminary data.</text>
</comment>
<dbReference type="GO" id="GO:0004497">
    <property type="term" value="F:monooxygenase activity"/>
    <property type="evidence" value="ECO:0007669"/>
    <property type="project" value="UniProtKB-KW"/>
</dbReference>
<evidence type="ECO:0000313" key="12">
    <source>
        <dbReference type="Proteomes" id="UP000068243"/>
    </source>
</evidence>
<name>A0A100ISU1_ASPNG</name>
<dbReference type="InterPro" id="IPR001128">
    <property type="entry name" value="Cyt_P450"/>
</dbReference>
<gene>
    <name evidence="11" type="ORF">ABL_09338</name>
</gene>
<feature type="transmembrane region" description="Helical" evidence="10">
    <location>
        <begin position="250"/>
        <end position="273"/>
    </location>
</feature>
<evidence type="ECO:0000256" key="10">
    <source>
        <dbReference type="SAM" id="Phobius"/>
    </source>
</evidence>
<dbReference type="AlphaFoldDB" id="A0A100ISU1"/>
<evidence type="ECO:0000256" key="5">
    <source>
        <dbReference type="ARBA" id="ARBA00023004"/>
    </source>
</evidence>
<feature type="binding site" description="axial binding residue" evidence="9">
    <location>
        <position position="691"/>
    </location>
    <ligand>
        <name>heme</name>
        <dbReference type="ChEBI" id="CHEBI:30413"/>
    </ligand>
    <ligandPart>
        <name>Fe</name>
        <dbReference type="ChEBI" id="CHEBI:18248"/>
    </ligandPart>
</feature>
<dbReference type="PANTHER" id="PTHR46300">
    <property type="entry name" value="P450, PUTATIVE (EUROFUNG)-RELATED-RELATED"/>
    <property type="match status" value="1"/>
</dbReference>
<dbReference type="Pfam" id="PF00067">
    <property type="entry name" value="p450"/>
    <property type="match status" value="1"/>
</dbReference>
<evidence type="ECO:0000256" key="6">
    <source>
        <dbReference type="ARBA" id="ARBA00023027"/>
    </source>
</evidence>
<dbReference type="VEuPathDB" id="FungiDB:ASPNIDRAFT2_1123789"/>
<evidence type="ECO:0000256" key="1">
    <source>
        <dbReference type="ARBA" id="ARBA00010617"/>
    </source>
</evidence>
<comment type="cofactor">
    <cofactor evidence="9">
        <name>heme</name>
        <dbReference type="ChEBI" id="CHEBI:30413"/>
    </cofactor>
</comment>
<evidence type="ECO:0000256" key="4">
    <source>
        <dbReference type="ARBA" id="ARBA00023002"/>
    </source>
</evidence>
<dbReference type="PANTHER" id="PTHR46300:SF9">
    <property type="entry name" value="P450, PUTATIVE-RELATED"/>
    <property type="match status" value="1"/>
</dbReference>
<evidence type="ECO:0000313" key="11">
    <source>
        <dbReference type="EMBL" id="GAQ46677.1"/>
    </source>
</evidence>
<sequence length="771" mass="86784">MQWYTGYGSRTMGKWAILINHERLYWFYGDGGSANGYEKRQYMRLDYLGYISTWSRDYHVYHDKWDQALPSHTMQNGNSWAFSEDDIKAYCEVSTKVREYVTALDIDTGCCNLSSSYHSKPAKIIISRLQEPTQPGGGFRSQPQCGRTFRIAALGHKWKANVGPPIAKDWSDSAGKVKGKVRPDYQTGPAKAWTCCSVGTGAVGMTAGGCLQMISYPPSPAEDSCIAVSILIKGSRRSHSSLKLKNPYHIVYTTIMAIQTILIAAAAVVYFLVRYMNRTDVPKIKGIPEIPGVPLFGNLLQLGTQHAIVARKWAKSFGPVFQVRMGNKRVVFANSFDSVRQLWIKDQSALISRPTFHTFHSVVSSSQGFTIGTSPWDESCKRRRKAAATALNRPAVQSYMPIIDLECTASIKELFKDSQNGARDINPKAYFQRFALNTSLTLNYGFRIEGNVNDELLHEIVNVERGVANFRSTSNNWQDYIPLLRIFPKQNREAQEFRGRRDKYLSYLLEILKDRIAKGTDKPCITGNILKDPEAKLNEAEIKSICVTMVSAGLDTVPGNLVMGIAYLASEDGQRIQQKAYDEIMKVYPNGEAWEKCLVEEKVPYVSALVRETLRFWTVIPICLPRESTKDIEYNGATIPAGTTFFMNAWAADYDEDHFKMPEKFIPERYLDIGEGSGTPHYGYGAGSRMCAGSHLANRELYTAYIRLITAFTMHPSRDVADRPILDALECNEIPTGLTTEPKPFKVGFTPRDPVKLQQWIVESDERTKDL</sequence>
<dbReference type="GO" id="GO:0005506">
    <property type="term" value="F:iron ion binding"/>
    <property type="evidence" value="ECO:0007669"/>
    <property type="project" value="InterPro"/>
</dbReference>
<keyword evidence="7" id="KW-0503">Monooxygenase</keyword>
<dbReference type="GO" id="GO:0020037">
    <property type="term" value="F:heme binding"/>
    <property type="evidence" value="ECO:0007669"/>
    <property type="project" value="InterPro"/>
</dbReference>
<reference evidence="12" key="1">
    <citation type="journal article" date="2016" name="Genome Announc.">
        <title>Draft genome sequence of Aspergillus niger strain An76.</title>
        <authorList>
            <person name="Gong W."/>
            <person name="Cheng Z."/>
            <person name="Zhang H."/>
            <person name="Liu L."/>
            <person name="Gao P."/>
            <person name="Wang L."/>
        </authorList>
    </citation>
    <scope>NUCLEOTIDE SEQUENCE [LARGE SCALE GENOMIC DNA]</scope>
    <source>
        <strain evidence="12">An76</strain>
    </source>
</reference>
<comment type="pathway">
    <text evidence="8">Aromatic compound metabolism; phenylacetate degradation.</text>
</comment>
<keyword evidence="2 9" id="KW-0349">Heme</keyword>
<dbReference type="InterPro" id="IPR036396">
    <property type="entry name" value="Cyt_P450_sf"/>
</dbReference>
<dbReference type="FunFam" id="1.10.630.10:FF:000072">
    <property type="entry name" value="3-hydroxyphenylacetate 6 hydroxylase"/>
    <property type="match status" value="1"/>
</dbReference>
<dbReference type="InterPro" id="IPR050364">
    <property type="entry name" value="Cytochrome_P450_fung"/>
</dbReference>
<keyword evidence="10" id="KW-1133">Transmembrane helix</keyword>
<proteinExistence type="inferred from homology"/>
<accession>A0A100ISU1</accession>
<organism evidence="11 12">
    <name type="scientific">Aspergillus niger</name>
    <dbReference type="NCBI Taxonomy" id="5061"/>
    <lineage>
        <taxon>Eukaryota</taxon>
        <taxon>Fungi</taxon>
        <taxon>Dikarya</taxon>
        <taxon>Ascomycota</taxon>
        <taxon>Pezizomycotina</taxon>
        <taxon>Eurotiomycetes</taxon>
        <taxon>Eurotiomycetidae</taxon>
        <taxon>Eurotiales</taxon>
        <taxon>Aspergillaceae</taxon>
        <taxon>Aspergillus</taxon>
        <taxon>Aspergillus subgen. Circumdati</taxon>
    </lineage>
</organism>
<dbReference type="Gene3D" id="1.10.630.10">
    <property type="entry name" value="Cytochrome P450"/>
    <property type="match status" value="1"/>
</dbReference>
<keyword evidence="6" id="KW-0520">NAD</keyword>
<dbReference type="OMA" id="DPRAYWQ"/>
<evidence type="ECO:0000256" key="3">
    <source>
        <dbReference type="ARBA" id="ARBA00022723"/>
    </source>
</evidence>
<evidence type="ECO:0000256" key="8">
    <source>
        <dbReference type="ARBA" id="ARBA00060591"/>
    </source>
</evidence>
<dbReference type="VEuPathDB" id="FungiDB:M747DRAFT_283709"/>
<evidence type="ECO:0000256" key="2">
    <source>
        <dbReference type="ARBA" id="ARBA00022617"/>
    </source>
</evidence>
<dbReference type="CDD" id="cd11066">
    <property type="entry name" value="CYP_PhacA-like"/>
    <property type="match status" value="1"/>
</dbReference>
<dbReference type="EMBL" id="BCMY01000022">
    <property type="protein sequence ID" value="GAQ46677.1"/>
    <property type="molecule type" value="Genomic_DNA"/>
</dbReference>
<dbReference type="PaxDb" id="5061-CADANGAP00012334"/>
<dbReference type="InterPro" id="IPR002401">
    <property type="entry name" value="Cyt_P450_E_grp-I"/>
</dbReference>
<evidence type="ECO:0000256" key="7">
    <source>
        <dbReference type="ARBA" id="ARBA00023033"/>
    </source>
</evidence>